<keyword evidence="2" id="KW-0863">Zinc-finger</keyword>
<evidence type="ECO:0000256" key="1">
    <source>
        <dbReference type="ARBA" id="ARBA00022670"/>
    </source>
</evidence>
<comment type="caution">
    <text evidence="6">The sequence shown here is derived from an EMBL/GenBank/DDBJ whole genome shotgun (WGS) entry which is preliminary data.</text>
</comment>
<keyword evidence="1" id="KW-0378">Hydrolase</keyword>
<dbReference type="PROSITE" id="PS50158">
    <property type="entry name" value="ZF_CCHC"/>
    <property type="match status" value="1"/>
</dbReference>
<dbReference type="InterPro" id="IPR036875">
    <property type="entry name" value="Znf_CCHC_sf"/>
</dbReference>
<keyword evidence="2" id="KW-0479">Metal-binding</keyword>
<dbReference type="Pfam" id="PF13976">
    <property type="entry name" value="gag_pre-integrs"/>
    <property type="match status" value="1"/>
</dbReference>
<dbReference type="GO" id="GO:0008270">
    <property type="term" value="F:zinc ion binding"/>
    <property type="evidence" value="ECO:0007669"/>
    <property type="project" value="UniProtKB-KW"/>
</dbReference>
<dbReference type="GO" id="GO:0008233">
    <property type="term" value="F:peptidase activity"/>
    <property type="evidence" value="ECO:0007669"/>
    <property type="project" value="UniProtKB-KW"/>
</dbReference>
<protein>
    <recommendedName>
        <fullName evidence="8">Integrase catalytic domain-containing protein</fullName>
    </recommendedName>
</protein>
<evidence type="ECO:0000259" key="4">
    <source>
        <dbReference type="PROSITE" id="PS50158"/>
    </source>
</evidence>
<evidence type="ECO:0000256" key="3">
    <source>
        <dbReference type="SAM" id="MobiDB-lite"/>
    </source>
</evidence>
<dbReference type="InterPro" id="IPR001584">
    <property type="entry name" value="Integrase_cat-core"/>
</dbReference>
<keyword evidence="2" id="KW-0862">Zinc</keyword>
<dbReference type="Pfam" id="PF22936">
    <property type="entry name" value="Pol_BBD"/>
    <property type="match status" value="1"/>
</dbReference>
<keyword evidence="1" id="KW-0645">Protease</keyword>
<dbReference type="InterPro" id="IPR054722">
    <property type="entry name" value="PolX-like_BBD"/>
</dbReference>
<dbReference type="PANTHER" id="PTHR42648">
    <property type="entry name" value="TRANSPOSASE, PUTATIVE-RELATED"/>
    <property type="match status" value="1"/>
</dbReference>
<dbReference type="InterPro" id="IPR039537">
    <property type="entry name" value="Retrotran_Ty1/copia-like"/>
</dbReference>
<dbReference type="Pfam" id="PF25597">
    <property type="entry name" value="SH3_retrovirus"/>
    <property type="match status" value="1"/>
</dbReference>
<dbReference type="Gene3D" id="3.30.420.10">
    <property type="entry name" value="Ribonuclease H-like superfamily/Ribonuclease H"/>
    <property type="match status" value="1"/>
</dbReference>
<evidence type="ECO:0008006" key="8">
    <source>
        <dbReference type="Google" id="ProtNLM"/>
    </source>
</evidence>
<dbReference type="InterPro" id="IPR001878">
    <property type="entry name" value="Znf_CCHC"/>
</dbReference>
<reference evidence="6 7" key="1">
    <citation type="journal article" date="2017" name="Nat. Commun.">
        <title>Genome assembly with in vitro proximity ligation data and whole-genome triplication in lettuce.</title>
        <authorList>
            <person name="Reyes-Chin-Wo S."/>
            <person name="Wang Z."/>
            <person name="Yang X."/>
            <person name="Kozik A."/>
            <person name="Arikit S."/>
            <person name="Song C."/>
            <person name="Xia L."/>
            <person name="Froenicke L."/>
            <person name="Lavelle D.O."/>
            <person name="Truco M.J."/>
            <person name="Xia R."/>
            <person name="Zhu S."/>
            <person name="Xu C."/>
            <person name="Xu H."/>
            <person name="Xu X."/>
            <person name="Cox K."/>
            <person name="Korf I."/>
            <person name="Meyers B.C."/>
            <person name="Michelmore R.W."/>
        </authorList>
    </citation>
    <scope>NUCLEOTIDE SEQUENCE [LARGE SCALE GENOMIC DNA]</scope>
    <source>
        <strain evidence="7">cv. Salinas</strain>
        <tissue evidence="6">Seedlings</tissue>
    </source>
</reference>
<feature type="domain" description="CCHC-type" evidence="4">
    <location>
        <begin position="244"/>
        <end position="260"/>
    </location>
</feature>
<organism evidence="6 7">
    <name type="scientific">Lactuca sativa</name>
    <name type="common">Garden lettuce</name>
    <dbReference type="NCBI Taxonomy" id="4236"/>
    <lineage>
        <taxon>Eukaryota</taxon>
        <taxon>Viridiplantae</taxon>
        <taxon>Streptophyta</taxon>
        <taxon>Embryophyta</taxon>
        <taxon>Tracheophyta</taxon>
        <taxon>Spermatophyta</taxon>
        <taxon>Magnoliopsida</taxon>
        <taxon>eudicotyledons</taxon>
        <taxon>Gunneridae</taxon>
        <taxon>Pentapetalae</taxon>
        <taxon>asterids</taxon>
        <taxon>campanulids</taxon>
        <taxon>Asterales</taxon>
        <taxon>Asteraceae</taxon>
        <taxon>Cichorioideae</taxon>
        <taxon>Cichorieae</taxon>
        <taxon>Lactucinae</taxon>
        <taxon>Lactuca</taxon>
    </lineage>
</organism>
<dbReference type="SMART" id="SM00343">
    <property type="entry name" value="ZnF_C2HC"/>
    <property type="match status" value="1"/>
</dbReference>
<evidence type="ECO:0000313" key="7">
    <source>
        <dbReference type="Proteomes" id="UP000235145"/>
    </source>
</evidence>
<proteinExistence type="predicted"/>
<dbReference type="InterPro" id="IPR057670">
    <property type="entry name" value="SH3_retrovirus"/>
</dbReference>
<dbReference type="GO" id="GO:0015074">
    <property type="term" value="P:DNA integration"/>
    <property type="evidence" value="ECO:0007669"/>
    <property type="project" value="InterPro"/>
</dbReference>
<dbReference type="Gene3D" id="4.10.60.10">
    <property type="entry name" value="Zinc finger, CCHC-type"/>
    <property type="match status" value="1"/>
</dbReference>
<feature type="compositionally biased region" description="Basic and acidic residues" evidence="3">
    <location>
        <begin position="207"/>
        <end position="233"/>
    </location>
</feature>
<dbReference type="SUPFAM" id="SSF53098">
    <property type="entry name" value="Ribonuclease H-like"/>
    <property type="match status" value="1"/>
</dbReference>
<gene>
    <name evidence="6" type="ORF">LSAT_V11C400160610</name>
</gene>
<keyword evidence="7" id="KW-1185">Reference proteome</keyword>
<accession>A0A9R1VQE3</accession>
<dbReference type="InterPro" id="IPR025724">
    <property type="entry name" value="GAG-pre-integrase_dom"/>
</dbReference>
<dbReference type="Pfam" id="PF14223">
    <property type="entry name" value="Retrotran_gag_2"/>
    <property type="match status" value="1"/>
</dbReference>
<dbReference type="SUPFAM" id="SSF57756">
    <property type="entry name" value="Retrovirus zinc finger-like domains"/>
    <property type="match status" value="1"/>
</dbReference>
<dbReference type="InterPro" id="IPR012337">
    <property type="entry name" value="RNaseH-like_sf"/>
</dbReference>
<name>A0A9R1VQE3_LACSA</name>
<sequence length="728" mass="83807">MLKVNKFGIRARPMADLQVVGGVKKLNNQNYNTWSTCITSYMQGQDLWEVVDGTEKAQPEAEDNNGVLRKWKIEAGKAMFIMKTTVKEDILEHIRDAVTPAEAWKTLQSVFSKKNDTKLQLLENELLSTRMKRIIIHGLKPEFRSFVTAIQGWSVQPSFVEFENLLAGQEALAKQMLNISVKAEDEALYVERSKGKYKANSNQGQKKNYDKHKWNERRNHDNEKGEKSVEKQKSYRSNKKFPFKCYNYGKKGHMARNCPQQRMEEGNAATAQEEEAWDDEARFAQDEHAMALATTTETSKNKLDEWVVDSGCSNHMTRDKNIIQNPVKYGGSRVVVIVDNSKLKIAHVGDVQFHPEESKEEMMLQSVYHVPGMKKNLLSVSQLTSAGHYVLFGPNDVKVYKEFETPSYPIAKGRRSESIYVMSAETAYVDKTKKNQNVDLWHMRLGHVAYDKLDTMMKKKLVNGLPELEVSKGLVCGGCQYGKAHQLPFEKSTYQAKAPLELIHSDVFGPVKQPSVRGMKYMVTFIDDFSRFVWVYFMKEKSETFSKFKEFKTEAERDGKHRVLRLRSDNGGEYLAKEFVDYLREHKIGRKLTCPNTPQQNRVSERKNRHLAEICGSMIHDKKCPRSFLGRSHLRHKMEKKAICSIFVGYDLERKGWRCCDPNSGRCYVSRNIVFDETSSWWSTNHETLPDSDVLKEGLESSTINLNIDDVGTNIEEDIIPRQEQHPW</sequence>
<evidence type="ECO:0000256" key="2">
    <source>
        <dbReference type="PROSITE-ProRule" id="PRU00047"/>
    </source>
</evidence>
<feature type="region of interest" description="Disordered" evidence="3">
    <location>
        <begin position="194"/>
        <end position="234"/>
    </location>
</feature>
<dbReference type="GO" id="GO:0006508">
    <property type="term" value="P:proteolysis"/>
    <property type="evidence" value="ECO:0007669"/>
    <property type="project" value="UniProtKB-KW"/>
</dbReference>
<dbReference type="PROSITE" id="PS50994">
    <property type="entry name" value="INTEGRASE"/>
    <property type="match status" value="1"/>
</dbReference>
<dbReference type="InterPro" id="IPR036397">
    <property type="entry name" value="RNaseH_sf"/>
</dbReference>
<dbReference type="EMBL" id="NBSK02000004">
    <property type="protein sequence ID" value="KAJ0210601.1"/>
    <property type="molecule type" value="Genomic_DNA"/>
</dbReference>
<dbReference type="PANTHER" id="PTHR42648:SF18">
    <property type="entry name" value="RETROTRANSPOSON, UNCLASSIFIED-LIKE PROTEIN"/>
    <property type="match status" value="1"/>
</dbReference>
<dbReference type="Proteomes" id="UP000235145">
    <property type="component" value="Unassembled WGS sequence"/>
</dbReference>
<dbReference type="GO" id="GO:0003676">
    <property type="term" value="F:nucleic acid binding"/>
    <property type="evidence" value="ECO:0007669"/>
    <property type="project" value="InterPro"/>
</dbReference>
<evidence type="ECO:0000313" key="6">
    <source>
        <dbReference type="EMBL" id="KAJ0210601.1"/>
    </source>
</evidence>
<dbReference type="Pfam" id="PF00665">
    <property type="entry name" value="rve"/>
    <property type="match status" value="1"/>
</dbReference>
<evidence type="ECO:0000259" key="5">
    <source>
        <dbReference type="PROSITE" id="PS50994"/>
    </source>
</evidence>
<feature type="domain" description="Integrase catalytic" evidence="5">
    <location>
        <begin position="495"/>
        <end position="613"/>
    </location>
</feature>
<dbReference type="AlphaFoldDB" id="A0A9R1VQE3"/>